<dbReference type="PRINTS" id="PR00320">
    <property type="entry name" value="GPROTEINBRPT"/>
</dbReference>
<dbReference type="PROSITE" id="PS50294">
    <property type="entry name" value="WD_REPEATS_REGION"/>
    <property type="match status" value="3"/>
</dbReference>
<dbReference type="SMART" id="SM00320">
    <property type="entry name" value="WD40"/>
    <property type="match status" value="6"/>
</dbReference>
<organism evidence="5 6">
    <name type="scientific">Reticulomyxa filosa</name>
    <dbReference type="NCBI Taxonomy" id="46433"/>
    <lineage>
        <taxon>Eukaryota</taxon>
        <taxon>Sar</taxon>
        <taxon>Rhizaria</taxon>
        <taxon>Retaria</taxon>
        <taxon>Foraminifera</taxon>
        <taxon>Monothalamids</taxon>
        <taxon>Reticulomyxidae</taxon>
        <taxon>Reticulomyxa</taxon>
    </lineage>
</organism>
<evidence type="ECO:0000256" key="1">
    <source>
        <dbReference type="ARBA" id="ARBA00022574"/>
    </source>
</evidence>
<feature type="transmembrane region" description="Helical" evidence="4">
    <location>
        <begin position="20"/>
        <end position="39"/>
    </location>
</feature>
<evidence type="ECO:0000256" key="4">
    <source>
        <dbReference type="SAM" id="Phobius"/>
    </source>
</evidence>
<keyword evidence="6" id="KW-1185">Reference proteome</keyword>
<dbReference type="Gene3D" id="2.130.10.10">
    <property type="entry name" value="YVTN repeat-like/Quinoprotein amine dehydrogenase"/>
    <property type="match status" value="3"/>
</dbReference>
<evidence type="ECO:0000313" key="6">
    <source>
        <dbReference type="Proteomes" id="UP000023152"/>
    </source>
</evidence>
<evidence type="ECO:0000256" key="2">
    <source>
        <dbReference type="ARBA" id="ARBA00022737"/>
    </source>
</evidence>
<evidence type="ECO:0000313" key="5">
    <source>
        <dbReference type="EMBL" id="ETO07534.1"/>
    </source>
</evidence>
<keyword evidence="4" id="KW-1133">Transmembrane helix</keyword>
<dbReference type="PROSITE" id="PS50082">
    <property type="entry name" value="WD_REPEATS_2"/>
    <property type="match status" value="5"/>
</dbReference>
<dbReference type="Pfam" id="PF00400">
    <property type="entry name" value="WD40"/>
    <property type="match status" value="5"/>
</dbReference>
<keyword evidence="4" id="KW-0472">Membrane</keyword>
<feature type="repeat" description="WD" evidence="3">
    <location>
        <begin position="249"/>
        <end position="286"/>
    </location>
</feature>
<dbReference type="OrthoDB" id="674604at2759"/>
<feature type="repeat" description="WD" evidence="3">
    <location>
        <begin position="222"/>
        <end position="248"/>
    </location>
</feature>
<dbReference type="InterPro" id="IPR015943">
    <property type="entry name" value="WD40/YVTN_repeat-like_dom_sf"/>
</dbReference>
<sequence>MSFVCLFSFNDKQMLKNLSIIFFYYFTQTTAIFMLDTFLSSSKLLKTFQGHTDWVWSIDYLTSDIDEFICSGSHDKTVRVWDVNENKQIRSFNGHSDNVYHAKFSPYHYYNNHRSVICSSSRDKTIRFWDIKDNLQLQVFNGHTDGICGITFSSFNGGRYLFSGSWDKTIHLWDVETSKALHIFNGHKAVIWCVDISPLQGNNHNRNDNNGKSNSAGVIGGNGYTICSGSFDKTIRIWDIETNKQLIVFDKHSDWIRSVKYGSNELENIGACAILSGSSDKSIRLWIFGLKELHIIKGNKEHGGILCLKFLQSKKDKKRNSDINLCYGSVSGSICVWG</sequence>
<dbReference type="PROSITE" id="PS00678">
    <property type="entry name" value="WD_REPEATS_1"/>
    <property type="match status" value="4"/>
</dbReference>
<dbReference type="InterPro" id="IPR019775">
    <property type="entry name" value="WD40_repeat_CS"/>
</dbReference>
<reference evidence="5 6" key="1">
    <citation type="journal article" date="2013" name="Curr. Biol.">
        <title>The Genome of the Foraminiferan Reticulomyxa filosa.</title>
        <authorList>
            <person name="Glockner G."/>
            <person name="Hulsmann N."/>
            <person name="Schleicher M."/>
            <person name="Noegel A.A."/>
            <person name="Eichinger L."/>
            <person name="Gallinger C."/>
            <person name="Pawlowski J."/>
            <person name="Sierra R."/>
            <person name="Euteneuer U."/>
            <person name="Pillet L."/>
            <person name="Moustafa A."/>
            <person name="Platzer M."/>
            <person name="Groth M."/>
            <person name="Szafranski K."/>
            <person name="Schliwa M."/>
        </authorList>
    </citation>
    <scope>NUCLEOTIDE SEQUENCE [LARGE SCALE GENOMIC DNA]</scope>
</reference>
<keyword evidence="1 3" id="KW-0853">WD repeat</keyword>
<dbReference type="CDD" id="cd00200">
    <property type="entry name" value="WD40"/>
    <property type="match status" value="1"/>
</dbReference>
<feature type="repeat" description="WD" evidence="3">
    <location>
        <begin position="92"/>
        <end position="139"/>
    </location>
</feature>
<dbReference type="EMBL" id="ASPP01026075">
    <property type="protein sequence ID" value="ETO07534.1"/>
    <property type="molecule type" value="Genomic_DNA"/>
</dbReference>
<feature type="repeat" description="WD" evidence="3">
    <location>
        <begin position="140"/>
        <end position="183"/>
    </location>
</feature>
<dbReference type="PANTHER" id="PTHR19848:SF8">
    <property type="entry name" value="F-BOX AND WD REPEAT DOMAIN CONTAINING 7"/>
    <property type="match status" value="1"/>
</dbReference>
<keyword evidence="2" id="KW-0677">Repeat</keyword>
<dbReference type="Proteomes" id="UP000023152">
    <property type="component" value="Unassembled WGS sequence"/>
</dbReference>
<dbReference type="SUPFAM" id="SSF50978">
    <property type="entry name" value="WD40 repeat-like"/>
    <property type="match status" value="1"/>
</dbReference>
<accession>X6M0Z0</accession>
<gene>
    <name evidence="5" type="ORF">RFI_29859</name>
</gene>
<dbReference type="PANTHER" id="PTHR19848">
    <property type="entry name" value="WD40 REPEAT PROTEIN"/>
    <property type="match status" value="1"/>
</dbReference>
<protein>
    <submittedName>
        <fullName evidence="5">WD-40 repeat protein</fullName>
    </submittedName>
</protein>
<dbReference type="InterPro" id="IPR020472">
    <property type="entry name" value="WD40_PAC1"/>
</dbReference>
<dbReference type="AlphaFoldDB" id="X6M0Z0"/>
<dbReference type="InterPro" id="IPR001680">
    <property type="entry name" value="WD40_rpt"/>
</dbReference>
<proteinExistence type="predicted"/>
<name>X6M0Z0_RETFI</name>
<evidence type="ECO:0000256" key="3">
    <source>
        <dbReference type="PROSITE-ProRule" id="PRU00221"/>
    </source>
</evidence>
<dbReference type="InterPro" id="IPR036322">
    <property type="entry name" value="WD40_repeat_dom_sf"/>
</dbReference>
<comment type="caution">
    <text evidence="5">The sequence shown here is derived from an EMBL/GenBank/DDBJ whole genome shotgun (WGS) entry which is preliminary data.</text>
</comment>
<feature type="repeat" description="WD" evidence="3">
    <location>
        <begin position="48"/>
        <end position="91"/>
    </location>
</feature>
<keyword evidence="4" id="KW-0812">Transmembrane</keyword>